<sequence>MYKSDHATIMADYVPTSRIYKIIEQSLTDLQHIATKAEFSSKDWNELKKIFKSAVQWKSFKTPEEFQMDFDENCTLPNLPTNELEKFYIAVQYISSVMYPIRKEAITEGHYSSAYIFPLLVYVLTDNDSFKIEWYKADVKIVLKKPAYQYQILLREILDGIEDSKFIKEYKNEDGQDLIKLLVYGVQVIGAHINIYSIIWHGGSVYLFGLVDICILPMTSSFIMEIERFISKKRCSTMTNNVAVKEVLVCLQHKISITEDGEQLNSHSN</sequence>
<comment type="caution">
    <text evidence="2">The sequence shown here is derived from an EMBL/GenBank/DDBJ whole genome shotgun (WGS) entry which is preliminary data.</text>
</comment>
<keyword evidence="1" id="KW-0472">Membrane</keyword>
<accession>A0ABN7UYU7</accession>
<organism evidence="2 3">
    <name type="scientific">Gigaspora margarita</name>
    <dbReference type="NCBI Taxonomy" id="4874"/>
    <lineage>
        <taxon>Eukaryota</taxon>
        <taxon>Fungi</taxon>
        <taxon>Fungi incertae sedis</taxon>
        <taxon>Mucoromycota</taxon>
        <taxon>Glomeromycotina</taxon>
        <taxon>Glomeromycetes</taxon>
        <taxon>Diversisporales</taxon>
        <taxon>Gigasporaceae</taxon>
        <taxon>Gigaspora</taxon>
    </lineage>
</organism>
<feature type="transmembrane region" description="Helical" evidence="1">
    <location>
        <begin position="205"/>
        <end position="224"/>
    </location>
</feature>
<keyword evidence="1" id="KW-0812">Transmembrane</keyword>
<evidence type="ECO:0000313" key="2">
    <source>
        <dbReference type="EMBL" id="CAG8691119.1"/>
    </source>
</evidence>
<keyword evidence="1" id="KW-1133">Transmembrane helix</keyword>
<evidence type="ECO:0000313" key="3">
    <source>
        <dbReference type="Proteomes" id="UP000789901"/>
    </source>
</evidence>
<proteinExistence type="predicted"/>
<keyword evidence="3" id="KW-1185">Reference proteome</keyword>
<gene>
    <name evidence="2" type="ORF">GMARGA_LOCUS11522</name>
</gene>
<dbReference type="EMBL" id="CAJVQB010006762">
    <property type="protein sequence ID" value="CAG8691119.1"/>
    <property type="molecule type" value="Genomic_DNA"/>
</dbReference>
<protein>
    <submittedName>
        <fullName evidence="2">22596_t:CDS:1</fullName>
    </submittedName>
</protein>
<reference evidence="2 3" key="1">
    <citation type="submission" date="2021-06" db="EMBL/GenBank/DDBJ databases">
        <authorList>
            <person name="Kallberg Y."/>
            <person name="Tangrot J."/>
            <person name="Rosling A."/>
        </authorList>
    </citation>
    <scope>NUCLEOTIDE SEQUENCE [LARGE SCALE GENOMIC DNA]</scope>
    <source>
        <strain evidence="2 3">120-4 pot B 10/14</strain>
    </source>
</reference>
<dbReference type="Proteomes" id="UP000789901">
    <property type="component" value="Unassembled WGS sequence"/>
</dbReference>
<name>A0ABN7UYU7_GIGMA</name>
<evidence type="ECO:0000256" key="1">
    <source>
        <dbReference type="SAM" id="Phobius"/>
    </source>
</evidence>
<feature type="transmembrane region" description="Helical" evidence="1">
    <location>
        <begin position="181"/>
        <end position="199"/>
    </location>
</feature>